<dbReference type="EMBL" id="CAJOBI010172548">
    <property type="protein sequence ID" value="CAF4895130.1"/>
    <property type="molecule type" value="Genomic_DNA"/>
</dbReference>
<evidence type="ECO:0000313" key="12">
    <source>
        <dbReference type="EMBL" id="CAF4895130.1"/>
    </source>
</evidence>
<dbReference type="GO" id="GO:0004181">
    <property type="term" value="F:metallocarboxypeptidase activity"/>
    <property type="evidence" value="ECO:0007669"/>
    <property type="project" value="InterPro"/>
</dbReference>
<reference evidence="11" key="1">
    <citation type="submission" date="2021-02" db="EMBL/GenBank/DDBJ databases">
        <authorList>
            <person name="Nowell W R."/>
        </authorList>
    </citation>
    <scope>NUCLEOTIDE SEQUENCE</scope>
</reference>
<organism evidence="11 13">
    <name type="scientific">Rotaria magnacalcarata</name>
    <dbReference type="NCBI Taxonomy" id="392030"/>
    <lineage>
        <taxon>Eukaryota</taxon>
        <taxon>Metazoa</taxon>
        <taxon>Spiralia</taxon>
        <taxon>Gnathifera</taxon>
        <taxon>Rotifera</taxon>
        <taxon>Eurotatoria</taxon>
        <taxon>Bdelloidea</taxon>
        <taxon>Philodinida</taxon>
        <taxon>Philodinidae</taxon>
        <taxon>Rotaria</taxon>
    </lineage>
</organism>
<evidence type="ECO:0000313" key="13">
    <source>
        <dbReference type="Proteomes" id="UP000681720"/>
    </source>
</evidence>
<dbReference type="PROSITE" id="PS52035">
    <property type="entry name" value="PEPTIDASE_M14"/>
    <property type="match status" value="1"/>
</dbReference>
<dbReference type="Pfam" id="PF00246">
    <property type="entry name" value="Peptidase_M14"/>
    <property type="match status" value="1"/>
</dbReference>
<dbReference type="SUPFAM" id="SSF53187">
    <property type="entry name" value="Zn-dependent exopeptidases"/>
    <property type="match status" value="1"/>
</dbReference>
<evidence type="ECO:0000313" key="9">
    <source>
        <dbReference type="EMBL" id="CAF4487946.1"/>
    </source>
</evidence>
<dbReference type="PANTHER" id="PTHR11705:SF143">
    <property type="entry name" value="SLL0236 PROTEIN"/>
    <property type="match status" value="1"/>
</dbReference>
<dbReference type="InterPro" id="IPR000834">
    <property type="entry name" value="Peptidase_M14"/>
</dbReference>
<gene>
    <name evidence="9" type="ORF">BYL167_LOCUS35434</name>
    <name evidence="11" type="ORF">GIL414_LOCUS42994</name>
    <name evidence="10" type="ORF">SMN809_LOCUS40585</name>
    <name evidence="12" type="ORF">SMN809_LOCUS51462</name>
</gene>
<comment type="caution">
    <text evidence="7">Lacks conserved residue(s) required for the propagation of feature annotation.</text>
</comment>
<keyword evidence="5" id="KW-0862">Zinc</keyword>
<protein>
    <recommendedName>
        <fullName evidence="8">Peptidase M14 domain-containing protein</fullName>
    </recommendedName>
</protein>
<evidence type="ECO:0000256" key="2">
    <source>
        <dbReference type="ARBA" id="ARBA00005988"/>
    </source>
</evidence>
<proteinExistence type="inferred from homology"/>
<keyword evidence="6" id="KW-0482">Metalloprotease</keyword>
<dbReference type="Gene3D" id="3.40.630.10">
    <property type="entry name" value="Zn peptidases"/>
    <property type="match status" value="1"/>
</dbReference>
<evidence type="ECO:0000256" key="6">
    <source>
        <dbReference type="ARBA" id="ARBA00023049"/>
    </source>
</evidence>
<sequence length="56" mass="6395">GASHDPCSDTYCGSKAFSEVETLQVSQFLNTHKDTIVHYINFHSYSQLWMSPWGNE</sequence>
<evidence type="ECO:0000256" key="7">
    <source>
        <dbReference type="PROSITE-ProRule" id="PRU01379"/>
    </source>
</evidence>
<dbReference type="AlphaFoldDB" id="A0A8S3AE00"/>
<dbReference type="PANTHER" id="PTHR11705">
    <property type="entry name" value="PROTEASE FAMILY M14 CARBOXYPEPTIDASE A,B"/>
    <property type="match status" value="1"/>
</dbReference>
<evidence type="ECO:0000313" key="11">
    <source>
        <dbReference type="EMBL" id="CAF4699334.1"/>
    </source>
</evidence>
<evidence type="ECO:0000256" key="1">
    <source>
        <dbReference type="ARBA" id="ARBA00001947"/>
    </source>
</evidence>
<evidence type="ECO:0000259" key="8">
    <source>
        <dbReference type="PROSITE" id="PS52035"/>
    </source>
</evidence>
<dbReference type="GO" id="GO:0005615">
    <property type="term" value="C:extracellular space"/>
    <property type="evidence" value="ECO:0007669"/>
    <property type="project" value="TreeGrafter"/>
</dbReference>
<dbReference type="GO" id="GO:0006508">
    <property type="term" value="P:proteolysis"/>
    <property type="evidence" value="ECO:0007669"/>
    <property type="project" value="UniProtKB-KW"/>
</dbReference>
<feature type="non-terminal residue" evidence="11">
    <location>
        <position position="1"/>
    </location>
</feature>
<feature type="domain" description="Peptidase M14" evidence="8">
    <location>
        <begin position="1"/>
        <end position="56"/>
    </location>
</feature>
<dbReference type="GO" id="GO:0008270">
    <property type="term" value="F:zinc ion binding"/>
    <property type="evidence" value="ECO:0007669"/>
    <property type="project" value="InterPro"/>
</dbReference>
<dbReference type="EMBL" id="CAJOBH010074600">
    <property type="protein sequence ID" value="CAF4487946.1"/>
    <property type="molecule type" value="Genomic_DNA"/>
</dbReference>
<evidence type="ECO:0000256" key="3">
    <source>
        <dbReference type="ARBA" id="ARBA00022670"/>
    </source>
</evidence>
<keyword evidence="4" id="KW-0378">Hydrolase</keyword>
<evidence type="ECO:0000313" key="10">
    <source>
        <dbReference type="EMBL" id="CAF4638469.1"/>
    </source>
</evidence>
<dbReference type="EMBL" id="CAJOBJ010125932">
    <property type="protein sequence ID" value="CAF4699334.1"/>
    <property type="molecule type" value="Genomic_DNA"/>
</dbReference>
<comment type="cofactor">
    <cofactor evidence="1">
        <name>Zn(2+)</name>
        <dbReference type="ChEBI" id="CHEBI:29105"/>
    </cofactor>
</comment>
<comment type="similarity">
    <text evidence="2 7">Belongs to the peptidase M14 family.</text>
</comment>
<dbReference type="EMBL" id="CAJOBI010112211">
    <property type="protein sequence ID" value="CAF4638469.1"/>
    <property type="molecule type" value="Genomic_DNA"/>
</dbReference>
<evidence type="ECO:0000256" key="4">
    <source>
        <dbReference type="ARBA" id="ARBA00022801"/>
    </source>
</evidence>
<keyword evidence="3" id="KW-0645">Protease</keyword>
<name>A0A8S3AE00_9BILA</name>
<accession>A0A8S3AE00</accession>
<comment type="caution">
    <text evidence="11">The sequence shown here is derived from an EMBL/GenBank/DDBJ whole genome shotgun (WGS) entry which is preliminary data.</text>
</comment>
<dbReference type="Proteomes" id="UP000681720">
    <property type="component" value="Unassembled WGS sequence"/>
</dbReference>
<dbReference type="Proteomes" id="UP000676336">
    <property type="component" value="Unassembled WGS sequence"/>
</dbReference>
<evidence type="ECO:0000256" key="5">
    <source>
        <dbReference type="ARBA" id="ARBA00022833"/>
    </source>
</evidence>
<dbReference type="Proteomes" id="UP000681967">
    <property type="component" value="Unassembled WGS sequence"/>
</dbReference>